<sequence length="154" mass="16636">MASLSFLADKNISYFTIPVALFTALWPRSFSAFQGPGQKHFDPANPRTFAARLEKSDLDKETVARILRAEAASSNGFEGLPIFAAAIVAGNSAGLSNKALNSLSITYILSRIVYNWVYIFLGGNRKLAGIRTPVWFVGMGSALALFVKAGLAKF</sequence>
<evidence type="ECO:0000313" key="1">
    <source>
        <dbReference type="EMBL" id="KAJ2998657.1"/>
    </source>
</evidence>
<comment type="caution">
    <text evidence="1">The sequence shown here is derived from an EMBL/GenBank/DDBJ whole genome shotgun (WGS) entry which is preliminary data.</text>
</comment>
<accession>A0ACC1PRN8</accession>
<organism evidence="1 2">
    <name type="scientific">Xylaria curta</name>
    <dbReference type="NCBI Taxonomy" id="42375"/>
    <lineage>
        <taxon>Eukaryota</taxon>
        <taxon>Fungi</taxon>
        <taxon>Dikarya</taxon>
        <taxon>Ascomycota</taxon>
        <taxon>Pezizomycotina</taxon>
        <taxon>Sordariomycetes</taxon>
        <taxon>Xylariomycetidae</taxon>
        <taxon>Xylariales</taxon>
        <taxon>Xylariaceae</taxon>
        <taxon>Xylaria</taxon>
    </lineage>
</organism>
<evidence type="ECO:0000313" key="2">
    <source>
        <dbReference type="Proteomes" id="UP001143856"/>
    </source>
</evidence>
<dbReference type="Proteomes" id="UP001143856">
    <property type="component" value="Unassembled WGS sequence"/>
</dbReference>
<gene>
    <name evidence="1" type="ORF">NUW58_g247</name>
</gene>
<dbReference type="EMBL" id="JAPDGR010000020">
    <property type="protein sequence ID" value="KAJ2998657.1"/>
    <property type="molecule type" value="Genomic_DNA"/>
</dbReference>
<reference evidence="1" key="1">
    <citation type="submission" date="2022-10" db="EMBL/GenBank/DDBJ databases">
        <title>Genome Sequence of Xylaria curta.</title>
        <authorList>
            <person name="Buettner E."/>
        </authorList>
    </citation>
    <scope>NUCLEOTIDE SEQUENCE</scope>
    <source>
        <strain evidence="1">Babe10</strain>
    </source>
</reference>
<protein>
    <submittedName>
        <fullName evidence="1">Uncharacterized protein</fullName>
    </submittedName>
</protein>
<keyword evidence="2" id="KW-1185">Reference proteome</keyword>
<proteinExistence type="predicted"/>
<name>A0ACC1PRN8_9PEZI</name>